<dbReference type="InterPro" id="IPR000086">
    <property type="entry name" value="NUDIX_hydrolase_dom"/>
</dbReference>
<dbReference type="InterPro" id="IPR020084">
    <property type="entry name" value="NUDIX_hydrolase_CS"/>
</dbReference>
<dbReference type="EMBL" id="SDJR01000004">
    <property type="protein sequence ID" value="RXR26413.1"/>
    <property type="molecule type" value="Genomic_DNA"/>
</dbReference>
<dbReference type="PANTHER" id="PTHR43046">
    <property type="entry name" value="GDP-MANNOSE MANNOSYL HYDROLASE"/>
    <property type="match status" value="1"/>
</dbReference>
<sequence>MRNVAVALLVRDGHVLAEEYPATARSARYLRAVGGGIEFGEHAVDAVRRELREELGAELTDVEALAVTENHFEIDGRRGHEIVHVFAVRCPDLEATRLDQRLPVLDAETTVGWYDLDDLRASGVPFYPAGIADLAADPRCSVTSTSWGTG</sequence>
<evidence type="ECO:0000256" key="1">
    <source>
        <dbReference type="ARBA" id="ARBA00001946"/>
    </source>
</evidence>
<protein>
    <submittedName>
        <fullName evidence="5">NUDIX domain-containing protein</fullName>
    </submittedName>
</protein>
<dbReference type="AlphaFoldDB" id="A0A4Q1L3C3"/>
<evidence type="ECO:0000313" key="4">
    <source>
        <dbReference type="EMBL" id="RXR26413.1"/>
    </source>
</evidence>
<dbReference type="PANTHER" id="PTHR43046:SF14">
    <property type="entry name" value="MUTT_NUDIX FAMILY PROTEIN"/>
    <property type="match status" value="1"/>
</dbReference>
<reference evidence="6 7" key="1">
    <citation type="submission" date="2019-01" db="EMBL/GenBank/DDBJ databases">
        <title>Oerskovia turbata Genome sequencing and assembly.</title>
        <authorList>
            <person name="Dou T."/>
        </authorList>
    </citation>
    <scope>NUCLEOTIDE SEQUENCE [LARGE SCALE GENOMIC DNA]</scope>
    <source>
        <strain evidence="5 6">JCM12123</strain>
        <strain evidence="4 7">JCM3160</strain>
    </source>
</reference>
<evidence type="ECO:0000256" key="2">
    <source>
        <dbReference type="ARBA" id="ARBA00022801"/>
    </source>
</evidence>
<dbReference type="PROSITE" id="PS00893">
    <property type="entry name" value="NUDIX_BOX"/>
    <property type="match status" value="1"/>
</dbReference>
<dbReference type="OrthoDB" id="193829at2"/>
<evidence type="ECO:0000259" key="3">
    <source>
        <dbReference type="PROSITE" id="PS51462"/>
    </source>
</evidence>
<dbReference type="GO" id="GO:0016787">
    <property type="term" value="F:hydrolase activity"/>
    <property type="evidence" value="ECO:0007669"/>
    <property type="project" value="UniProtKB-KW"/>
</dbReference>
<keyword evidence="7" id="KW-1185">Reference proteome</keyword>
<evidence type="ECO:0000313" key="5">
    <source>
        <dbReference type="EMBL" id="RXR36824.1"/>
    </source>
</evidence>
<dbReference type="STRING" id="1713.GCA_000718325_02121"/>
<name>A0A4Q1L3C3_9CELL</name>
<dbReference type="Gene3D" id="3.90.79.10">
    <property type="entry name" value="Nucleoside Triphosphate Pyrophosphohydrolase"/>
    <property type="match status" value="1"/>
</dbReference>
<evidence type="ECO:0000313" key="7">
    <source>
        <dbReference type="Proteomes" id="UP000290517"/>
    </source>
</evidence>
<accession>A0A4Q1L3C3</accession>
<dbReference type="Pfam" id="PF00293">
    <property type="entry name" value="NUDIX"/>
    <property type="match status" value="1"/>
</dbReference>
<proteinExistence type="predicted"/>
<dbReference type="Proteomes" id="UP000289805">
    <property type="component" value="Unassembled WGS sequence"/>
</dbReference>
<dbReference type="Proteomes" id="UP000290517">
    <property type="component" value="Unassembled WGS sequence"/>
</dbReference>
<evidence type="ECO:0000313" key="6">
    <source>
        <dbReference type="Proteomes" id="UP000289805"/>
    </source>
</evidence>
<comment type="caution">
    <text evidence="5">The sequence shown here is derived from an EMBL/GenBank/DDBJ whole genome shotgun (WGS) entry which is preliminary data.</text>
</comment>
<dbReference type="InterPro" id="IPR015797">
    <property type="entry name" value="NUDIX_hydrolase-like_dom_sf"/>
</dbReference>
<dbReference type="PROSITE" id="PS51462">
    <property type="entry name" value="NUDIX"/>
    <property type="match status" value="1"/>
</dbReference>
<dbReference type="EMBL" id="SDJQ01000001">
    <property type="protein sequence ID" value="RXR36824.1"/>
    <property type="molecule type" value="Genomic_DNA"/>
</dbReference>
<keyword evidence="2" id="KW-0378">Hydrolase</keyword>
<dbReference type="CDD" id="cd04688">
    <property type="entry name" value="NUDIX_Hydrolase"/>
    <property type="match status" value="1"/>
</dbReference>
<comment type="cofactor">
    <cofactor evidence="1">
        <name>Mg(2+)</name>
        <dbReference type="ChEBI" id="CHEBI:18420"/>
    </cofactor>
</comment>
<gene>
    <name evidence="4" type="ORF">EQW73_07360</name>
    <name evidence="5" type="ORF">EQW78_00415</name>
</gene>
<dbReference type="SUPFAM" id="SSF55811">
    <property type="entry name" value="Nudix"/>
    <property type="match status" value="1"/>
</dbReference>
<feature type="domain" description="Nudix hydrolase" evidence="3">
    <location>
        <begin position="1"/>
        <end position="137"/>
    </location>
</feature>
<organism evidence="5 6">
    <name type="scientific">Oerskovia turbata</name>
    <dbReference type="NCBI Taxonomy" id="1713"/>
    <lineage>
        <taxon>Bacteria</taxon>
        <taxon>Bacillati</taxon>
        <taxon>Actinomycetota</taxon>
        <taxon>Actinomycetes</taxon>
        <taxon>Micrococcales</taxon>
        <taxon>Cellulomonadaceae</taxon>
        <taxon>Oerskovia</taxon>
    </lineage>
</organism>